<comment type="caution">
    <text evidence="1">The sequence shown here is derived from an EMBL/GenBank/DDBJ whole genome shotgun (WGS) entry which is preliminary data.</text>
</comment>
<accession>A0A8T0V792</accession>
<organism evidence="1 2">
    <name type="scientific">Panicum virgatum</name>
    <name type="common">Blackwell switchgrass</name>
    <dbReference type="NCBI Taxonomy" id="38727"/>
    <lineage>
        <taxon>Eukaryota</taxon>
        <taxon>Viridiplantae</taxon>
        <taxon>Streptophyta</taxon>
        <taxon>Embryophyta</taxon>
        <taxon>Tracheophyta</taxon>
        <taxon>Spermatophyta</taxon>
        <taxon>Magnoliopsida</taxon>
        <taxon>Liliopsida</taxon>
        <taxon>Poales</taxon>
        <taxon>Poaceae</taxon>
        <taxon>PACMAD clade</taxon>
        <taxon>Panicoideae</taxon>
        <taxon>Panicodae</taxon>
        <taxon>Paniceae</taxon>
        <taxon>Panicinae</taxon>
        <taxon>Panicum</taxon>
        <taxon>Panicum sect. Hiantes</taxon>
    </lineage>
</organism>
<name>A0A8T0V792_PANVG</name>
<gene>
    <name evidence="1" type="ORF">PVAP13_3KG572201</name>
</gene>
<protein>
    <submittedName>
        <fullName evidence="1">Uncharacterized protein</fullName>
    </submittedName>
</protein>
<keyword evidence="2" id="KW-1185">Reference proteome</keyword>
<dbReference type="AlphaFoldDB" id="A0A8T0V792"/>
<reference evidence="1" key="1">
    <citation type="submission" date="2020-05" db="EMBL/GenBank/DDBJ databases">
        <title>WGS assembly of Panicum virgatum.</title>
        <authorList>
            <person name="Lovell J.T."/>
            <person name="Jenkins J."/>
            <person name="Shu S."/>
            <person name="Juenger T.E."/>
            <person name="Schmutz J."/>
        </authorList>
    </citation>
    <scope>NUCLEOTIDE SEQUENCE</scope>
    <source>
        <strain evidence="1">AP13</strain>
    </source>
</reference>
<evidence type="ECO:0000313" key="2">
    <source>
        <dbReference type="Proteomes" id="UP000823388"/>
    </source>
</evidence>
<proteinExistence type="predicted"/>
<sequence>MRLGPTTAACTAASRGGVSVSTPLSHHRATHWVARPRAVAIETATVLMANPRAEAGALGDALLGAAIAPSVPATTSTTSSPAPPLDPALPLVRAPAPRLSATPELGAAPASIPPPAITEVVDPTTSVHAVASAFTTVDSAPSTPSGLTGDAAALALLLGSASAKAMDTAADGAPLGELSTSVGAASSTPASFTCAVGEVVAAAPDSTIVGAAPASGAPAITSLAANASPDSTPPVITSAAGSAQLMAATTASVDAPSVAVVGVSPVPPAITVEDASPEISLPFDAPPATAELTVEILPPVHPSVTTETSADPPAFPHRMLPDNLIVYSRTPRRRVETTPAAEFIPAVQKRRKKTQGPVTMPRRSRRLANLPPETDRAVASTVCRKLGLTTKEGRISDECLDWYVKSYNNLLGRDDVAALSALFGWAVPTEEQFDAVTAVAVV</sequence>
<dbReference type="Proteomes" id="UP000823388">
    <property type="component" value="Chromosome 3K"/>
</dbReference>
<evidence type="ECO:0000313" key="1">
    <source>
        <dbReference type="EMBL" id="KAG2631090.1"/>
    </source>
</evidence>
<dbReference type="EMBL" id="CM029041">
    <property type="protein sequence ID" value="KAG2631090.1"/>
    <property type="molecule type" value="Genomic_DNA"/>
</dbReference>